<dbReference type="PANTHER" id="PTHR43756">
    <property type="entry name" value="CHOLINE MONOOXYGENASE, CHLOROPLASTIC"/>
    <property type="match status" value="1"/>
</dbReference>
<evidence type="ECO:0000256" key="1">
    <source>
        <dbReference type="ARBA" id="ARBA00001962"/>
    </source>
</evidence>
<dbReference type="SUPFAM" id="SSF50022">
    <property type="entry name" value="ISP domain"/>
    <property type="match status" value="1"/>
</dbReference>
<evidence type="ECO:0000256" key="4">
    <source>
        <dbReference type="ARBA" id="ARBA00023002"/>
    </source>
</evidence>
<keyword evidence="5" id="KW-0408">Iron</keyword>
<evidence type="ECO:0000256" key="2">
    <source>
        <dbReference type="ARBA" id="ARBA00022714"/>
    </source>
</evidence>
<dbReference type="PRINTS" id="PR00090">
    <property type="entry name" value="RNGDIOXGNASE"/>
</dbReference>
<dbReference type="Pfam" id="PF00848">
    <property type="entry name" value="Ring_hydroxyl_A"/>
    <property type="match status" value="1"/>
</dbReference>
<dbReference type="PANTHER" id="PTHR43756:SF5">
    <property type="entry name" value="CHOLINE MONOOXYGENASE, CHLOROPLASTIC"/>
    <property type="match status" value="1"/>
</dbReference>
<proteinExistence type="predicted"/>
<evidence type="ECO:0000313" key="8">
    <source>
        <dbReference type="EMBL" id="MCF3947700.1"/>
    </source>
</evidence>
<dbReference type="CDD" id="cd03469">
    <property type="entry name" value="Rieske_RO_Alpha_N"/>
    <property type="match status" value="1"/>
</dbReference>
<keyword evidence="8" id="KW-0223">Dioxygenase</keyword>
<feature type="domain" description="Rieske" evidence="7">
    <location>
        <begin position="47"/>
        <end position="151"/>
    </location>
</feature>
<dbReference type="GO" id="GO:0051213">
    <property type="term" value="F:dioxygenase activity"/>
    <property type="evidence" value="ECO:0007669"/>
    <property type="project" value="UniProtKB-KW"/>
</dbReference>
<evidence type="ECO:0000256" key="5">
    <source>
        <dbReference type="ARBA" id="ARBA00023004"/>
    </source>
</evidence>
<sequence>MLDVAFPAIRQLIADRRPGHMLDAPFYTDPAVFRADLDLIFGRHWIFVGVEPDIAEPGDVMTLKIGDNSILICRDDDGAIHALHNVCRHRAARLVSEEKTSVGRLVCPYHSWTYGLDGQLLHAEHMNADFDPACHGLRKVHLRSLAGLLFVCLADDPPADFDEMARIAAPYIAPHDIANCKVAHQIDLIEEGNWKLTMENNRECYHCALNHPELTASIFEYGFGFDANEDEPGRVAQREHYDTMVAELGAKWNGCGFPSEETGNLQNMISGYRIGRLPMDKDGESQTLDTKVACARLLGNIMEKRLGDLSFHTQPNSWHHLMSDHIVSFAVLPLEPGRTLLRTKWLVHKDAVEGKDYDLENLIQVWRETNLQDGKLVGLAHAGASSAGYIPGPYSPQTEGQVEDFVAWYIKRLAAFFGP</sequence>
<dbReference type="InterPro" id="IPR036922">
    <property type="entry name" value="Rieske_2Fe-2S_sf"/>
</dbReference>
<dbReference type="Proteomes" id="UP001521209">
    <property type="component" value="Unassembled WGS sequence"/>
</dbReference>
<dbReference type="InterPro" id="IPR017941">
    <property type="entry name" value="Rieske_2Fe-2S"/>
</dbReference>
<evidence type="ECO:0000256" key="6">
    <source>
        <dbReference type="ARBA" id="ARBA00023014"/>
    </source>
</evidence>
<comment type="caution">
    <text evidence="8">The sequence shown here is derived from an EMBL/GenBank/DDBJ whole genome shotgun (WGS) entry which is preliminary data.</text>
</comment>
<dbReference type="EMBL" id="JAKGBZ010000028">
    <property type="protein sequence ID" value="MCF3947700.1"/>
    <property type="molecule type" value="Genomic_DNA"/>
</dbReference>
<dbReference type="RefSeq" id="WP_235704961.1">
    <property type="nucleotide sequence ID" value="NZ_JAKGBZ010000028.1"/>
</dbReference>
<protein>
    <submittedName>
        <fullName evidence="8">Aromatic ring-hydroxylating dioxygenase subunit alpha</fullName>
    </submittedName>
</protein>
<dbReference type="Pfam" id="PF00355">
    <property type="entry name" value="Rieske"/>
    <property type="match status" value="1"/>
</dbReference>
<keyword evidence="4" id="KW-0560">Oxidoreductase</keyword>
<keyword evidence="2" id="KW-0001">2Fe-2S</keyword>
<dbReference type="SUPFAM" id="SSF55961">
    <property type="entry name" value="Bet v1-like"/>
    <property type="match status" value="1"/>
</dbReference>
<keyword evidence="6" id="KW-0411">Iron-sulfur</keyword>
<comment type="cofactor">
    <cofactor evidence="1">
        <name>Fe cation</name>
        <dbReference type="ChEBI" id="CHEBI:24875"/>
    </cofactor>
</comment>
<keyword evidence="3" id="KW-0479">Metal-binding</keyword>
<dbReference type="Gene3D" id="2.102.10.10">
    <property type="entry name" value="Rieske [2Fe-2S] iron-sulphur domain"/>
    <property type="match status" value="1"/>
</dbReference>
<evidence type="ECO:0000256" key="3">
    <source>
        <dbReference type="ARBA" id="ARBA00022723"/>
    </source>
</evidence>
<accession>A0ABS9DY86</accession>
<organism evidence="8 9">
    <name type="scientific">Acidiphilium iwatense</name>
    <dbReference type="NCBI Taxonomy" id="768198"/>
    <lineage>
        <taxon>Bacteria</taxon>
        <taxon>Pseudomonadati</taxon>
        <taxon>Pseudomonadota</taxon>
        <taxon>Alphaproteobacteria</taxon>
        <taxon>Acetobacterales</taxon>
        <taxon>Acidocellaceae</taxon>
        <taxon>Acidiphilium</taxon>
    </lineage>
</organism>
<evidence type="ECO:0000259" key="7">
    <source>
        <dbReference type="PROSITE" id="PS51296"/>
    </source>
</evidence>
<dbReference type="InterPro" id="IPR001663">
    <property type="entry name" value="Rng_hydr_dOase-A"/>
</dbReference>
<keyword evidence="9" id="KW-1185">Reference proteome</keyword>
<name>A0ABS9DY86_9PROT</name>
<dbReference type="InterPro" id="IPR015879">
    <property type="entry name" value="Ring_hydroxy_dOase_asu_C_dom"/>
</dbReference>
<reference evidence="8 9" key="1">
    <citation type="submission" date="2022-01" db="EMBL/GenBank/DDBJ databases">
        <authorList>
            <person name="Won M."/>
            <person name="Kim S.-J."/>
            <person name="Kwon S.-W."/>
        </authorList>
    </citation>
    <scope>NUCLEOTIDE SEQUENCE [LARGE SCALE GENOMIC DNA]</scope>
    <source>
        <strain evidence="8 9">KCTC 23505</strain>
    </source>
</reference>
<dbReference type="CDD" id="cd08884">
    <property type="entry name" value="RHO_alpha_C_GbcA-like"/>
    <property type="match status" value="1"/>
</dbReference>
<dbReference type="Gene3D" id="3.90.380.10">
    <property type="entry name" value="Naphthalene 1,2-dioxygenase Alpha Subunit, Chain A, domain 1"/>
    <property type="match status" value="1"/>
</dbReference>
<dbReference type="PROSITE" id="PS51296">
    <property type="entry name" value="RIESKE"/>
    <property type="match status" value="1"/>
</dbReference>
<gene>
    <name evidence="8" type="ORF">L2A60_13535</name>
</gene>
<evidence type="ECO:0000313" key="9">
    <source>
        <dbReference type="Proteomes" id="UP001521209"/>
    </source>
</evidence>